<proteinExistence type="predicted"/>
<evidence type="ECO:0000313" key="2">
    <source>
        <dbReference type="Proteomes" id="UP000034866"/>
    </source>
</evidence>
<dbReference type="EMBL" id="CP011104">
    <property type="protein sequence ID" value="AKH64374.1"/>
    <property type="molecule type" value="Genomic_DNA"/>
</dbReference>
<reference evidence="1 2" key="1">
    <citation type="journal article" date="2015" name="J. Biotechnol.">
        <title>Complete genome sequence of Photorhabdus temperata subsp. thracensis 39-8(T), an entomopathogenic bacterium for the improved commercial bioinsecticide.</title>
        <authorList>
            <person name="Kwak Y."/>
            <person name="Shin J.H."/>
        </authorList>
    </citation>
    <scope>NUCLEOTIDE SEQUENCE [LARGE SCALE GENOMIC DNA]</scope>
    <source>
        <strain evidence="1 2">DSM 15199</strain>
    </source>
</reference>
<dbReference type="STRING" id="230089.VY86_14645"/>
<protein>
    <submittedName>
        <fullName evidence="1">Plasmid stabilization protein</fullName>
    </submittedName>
</protein>
<dbReference type="Proteomes" id="UP000034866">
    <property type="component" value="Chromosome"/>
</dbReference>
<sequence>MIVNKIEYTQTFENQLHERFDYLTRHIGTEASWEMLETFLNSFEVRILKHPKSTPLCEGTADIGLTSYHDYIDPKLQLRAIYKIDETNHTVIAMLLLSTRQSLPQALIQYCLRRD</sequence>
<organism evidence="1 2">
    <name type="scientific">Photorhabdus thracensis</name>
    <dbReference type="NCBI Taxonomy" id="230089"/>
    <lineage>
        <taxon>Bacteria</taxon>
        <taxon>Pseudomonadati</taxon>
        <taxon>Pseudomonadota</taxon>
        <taxon>Gammaproteobacteria</taxon>
        <taxon>Enterobacterales</taxon>
        <taxon>Morganellaceae</taxon>
        <taxon>Photorhabdus</taxon>
    </lineage>
</organism>
<name>A0A0F7LMA7_9GAMM</name>
<gene>
    <name evidence="1" type="ORF">VY86_14645</name>
</gene>
<reference evidence="2" key="2">
    <citation type="submission" date="2015-03" db="EMBL/GenBank/DDBJ databases">
        <title>Genome sequence of Azospirillum thiophilum strain DSM 21654T.</title>
        <authorList>
            <person name="Kwak Y."/>
            <person name="Shin J.-H."/>
        </authorList>
    </citation>
    <scope>NUCLEOTIDE SEQUENCE [LARGE SCALE GENOMIC DNA]</scope>
    <source>
        <strain evidence="2">DSM 15199</strain>
    </source>
</reference>
<accession>A0A0F7LMA7</accession>
<keyword evidence="2" id="KW-1185">Reference proteome</keyword>
<dbReference type="KEGG" id="ptt:VY86_14645"/>
<evidence type="ECO:0000313" key="1">
    <source>
        <dbReference type="EMBL" id="AKH64374.1"/>
    </source>
</evidence>
<dbReference type="PATRIC" id="fig|230089.6.peg.3293"/>
<dbReference type="AlphaFoldDB" id="A0A0F7LMA7"/>